<evidence type="ECO:0000313" key="2">
    <source>
        <dbReference type="EMBL" id="GJN05683.1"/>
    </source>
</evidence>
<reference evidence="2" key="1">
    <citation type="journal article" date="2018" name="DNA Res.">
        <title>Multiple hybrid de novo genome assembly of finger millet, an orphan allotetraploid crop.</title>
        <authorList>
            <person name="Hatakeyama M."/>
            <person name="Aluri S."/>
            <person name="Balachadran M.T."/>
            <person name="Sivarajan S.R."/>
            <person name="Patrignani A."/>
            <person name="Gruter S."/>
            <person name="Poveda L."/>
            <person name="Shimizu-Inatsugi R."/>
            <person name="Baeten J."/>
            <person name="Francoijs K.J."/>
            <person name="Nataraja K.N."/>
            <person name="Reddy Y.A.N."/>
            <person name="Phadnis S."/>
            <person name="Ravikumar R.L."/>
            <person name="Schlapbach R."/>
            <person name="Sreeman S.M."/>
            <person name="Shimizu K.K."/>
        </authorList>
    </citation>
    <scope>NUCLEOTIDE SEQUENCE</scope>
</reference>
<reference evidence="2" key="2">
    <citation type="submission" date="2021-12" db="EMBL/GenBank/DDBJ databases">
        <title>Resequencing data analysis of finger millet.</title>
        <authorList>
            <person name="Hatakeyama M."/>
            <person name="Aluri S."/>
            <person name="Balachadran M.T."/>
            <person name="Sivarajan S.R."/>
            <person name="Poveda L."/>
            <person name="Shimizu-Inatsugi R."/>
            <person name="Schlapbach R."/>
            <person name="Sreeman S.M."/>
            <person name="Shimizu K.K."/>
        </authorList>
    </citation>
    <scope>NUCLEOTIDE SEQUENCE</scope>
</reference>
<dbReference type="Proteomes" id="UP001054889">
    <property type="component" value="Unassembled WGS sequence"/>
</dbReference>
<feature type="domain" description="Neprosin PEP catalytic" evidence="1">
    <location>
        <begin position="142"/>
        <end position="192"/>
    </location>
</feature>
<comment type="caution">
    <text evidence="2">The sequence shown here is derived from an EMBL/GenBank/DDBJ whole genome shotgun (WGS) entry which is preliminary data.</text>
</comment>
<protein>
    <recommendedName>
        <fullName evidence="1">Neprosin PEP catalytic domain-containing protein</fullName>
    </recommendedName>
</protein>
<keyword evidence="3" id="KW-1185">Reference proteome</keyword>
<evidence type="ECO:0000313" key="3">
    <source>
        <dbReference type="Proteomes" id="UP001054889"/>
    </source>
</evidence>
<gene>
    <name evidence="2" type="primary">ga23336</name>
    <name evidence="2" type="ORF">PR202_ga23336</name>
</gene>
<dbReference type="InterPro" id="IPR004314">
    <property type="entry name" value="Neprosin"/>
</dbReference>
<organism evidence="2 3">
    <name type="scientific">Eleusine coracana subsp. coracana</name>
    <dbReference type="NCBI Taxonomy" id="191504"/>
    <lineage>
        <taxon>Eukaryota</taxon>
        <taxon>Viridiplantae</taxon>
        <taxon>Streptophyta</taxon>
        <taxon>Embryophyta</taxon>
        <taxon>Tracheophyta</taxon>
        <taxon>Spermatophyta</taxon>
        <taxon>Magnoliopsida</taxon>
        <taxon>Liliopsida</taxon>
        <taxon>Poales</taxon>
        <taxon>Poaceae</taxon>
        <taxon>PACMAD clade</taxon>
        <taxon>Chloridoideae</taxon>
        <taxon>Cynodonteae</taxon>
        <taxon>Eleusininae</taxon>
        <taxon>Eleusine</taxon>
    </lineage>
</organism>
<dbReference type="Pfam" id="PF03080">
    <property type="entry name" value="Neprosin"/>
    <property type="match status" value="1"/>
</dbReference>
<sequence length="200" mass="21941">MLVNSGAFVDVNQGLKGIVFNDFISSPALLCSASSFKKAEQHQPRRALPPVPSSAANPFIIKTERWNTLPLKRSDEIQSYDDDPDQGTSTVTMPSLYTFLPSTLQSLGFVDEYATISPAPSMPSLITKRSKHWDNSARAPTAPAYFRNVQVVDWDNSLVPAAALRLVADHPGCYDIKGGSNRAWGNYFYYGGSGRNLHCP</sequence>
<evidence type="ECO:0000259" key="1">
    <source>
        <dbReference type="Pfam" id="PF03080"/>
    </source>
</evidence>
<name>A0AAV5D3Z7_ELECO</name>
<accession>A0AAV5D3Z7</accession>
<proteinExistence type="predicted"/>
<dbReference type="EMBL" id="BQKI01000012">
    <property type="protein sequence ID" value="GJN05683.1"/>
    <property type="molecule type" value="Genomic_DNA"/>
</dbReference>
<dbReference type="AlphaFoldDB" id="A0AAV5D3Z7"/>